<keyword evidence="2" id="KW-1185">Reference proteome</keyword>
<dbReference type="InterPro" id="IPR029058">
    <property type="entry name" value="AB_hydrolase_fold"/>
</dbReference>
<dbReference type="EMBL" id="JACHJQ010000001">
    <property type="protein sequence ID" value="MBB4904930.1"/>
    <property type="molecule type" value="Genomic_DNA"/>
</dbReference>
<name>A0A7W7Q0Y1_9PSEU</name>
<sequence>MNVAEPGSAEVAVLLPGTGSDDVFVRSVFEVPFAAVCVRAVTPRPVPGTSLAEACFAALDEAAAEGPVIAGGVSFGAHLAAEWALANLDRCAGLVLALPGWHGDPGDAPGAVSARASSDLVRSLGVDGALAVATDGVPRWLADELTRSWRGHGDGLADSLATAAGRPAPALADLARLDVPAGIATCTDDPIHPTAIAEEWLAALPRATMCTTKLDIVGVDPEALGRAAVLAWLRAGGH</sequence>
<gene>
    <name evidence="1" type="ORF">FHR82_001140</name>
</gene>
<protein>
    <submittedName>
        <fullName evidence="1">Pimeloyl-ACP methyl ester carboxylesterase</fullName>
    </submittedName>
</protein>
<dbReference type="RefSeq" id="WP_311770891.1">
    <property type="nucleotide sequence ID" value="NZ_JACHJQ010000001.1"/>
</dbReference>
<dbReference type="Proteomes" id="UP000520767">
    <property type="component" value="Unassembled WGS sequence"/>
</dbReference>
<evidence type="ECO:0000313" key="1">
    <source>
        <dbReference type="EMBL" id="MBB4904930.1"/>
    </source>
</evidence>
<reference evidence="1 2" key="1">
    <citation type="submission" date="2020-08" db="EMBL/GenBank/DDBJ databases">
        <title>Genomic Encyclopedia of Type Strains, Phase III (KMG-III): the genomes of soil and plant-associated and newly described type strains.</title>
        <authorList>
            <person name="Whitman W."/>
        </authorList>
    </citation>
    <scope>NUCLEOTIDE SEQUENCE [LARGE SCALE GENOMIC DNA]</scope>
    <source>
        <strain evidence="1 2">CECT 8960</strain>
    </source>
</reference>
<dbReference type="SUPFAM" id="SSF53474">
    <property type="entry name" value="alpha/beta-Hydrolases"/>
    <property type="match status" value="1"/>
</dbReference>
<evidence type="ECO:0000313" key="2">
    <source>
        <dbReference type="Proteomes" id="UP000520767"/>
    </source>
</evidence>
<comment type="caution">
    <text evidence="1">The sequence shown here is derived from an EMBL/GenBank/DDBJ whole genome shotgun (WGS) entry which is preliminary data.</text>
</comment>
<proteinExistence type="predicted"/>
<accession>A0A7W7Q0Y1</accession>
<dbReference type="Gene3D" id="3.40.50.1820">
    <property type="entry name" value="alpha/beta hydrolase"/>
    <property type="match status" value="1"/>
</dbReference>
<organism evidence="1 2">
    <name type="scientific">Actinophytocola algeriensis</name>
    <dbReference type="NCBI Taxonomy" id="1768010"/>
    <lineage>
        <taxon>Bacteria</taxon>
        <taxon>Bacillati</taxon>
        <taxon>Actinomycetota</taxon>
        <taxon>Actinomycetes</taxon>
        <taxon>Pseudonocardiales</taxon>
        <taxon>Pseudonocardiaceae</taxon>
    </lineage>
</organism>
<dbReference type="AlphaFoldDB" id="A0A7W7Q0Y1"/>